<dbReference type="NCBIfam" id="NF001310">
    <property type="entry name" value="PRK00258.1-2"/>
    <property type="match status" value="1"/>
</dbReference>
<comment type="caution">
    <text evidence="8">Lacks conserved residue(s) required for the propagation of feature annotation.</text>
</comment>
<dbReference type="InterPro" id="IPR036291">
    <property type="entry name" value="NAD(P)-bd_dom_sf"/>
</dbReference>
<proteinExistence type="inferred from homology"/>
<evidence type="ECO:0000313" key="12">
    <source>
        <dbReference type="EMBL" id="RRD89873.1"/>
    </source>
</evidence>
<keyword evidence="13" id="KW-1185">Reference proteome</keyword>
<comment type="caution">
    <text evidence="12">The sequence shown here is derived from an EMBL/GenBank/DDBJ whole genome shotgun (WGS) entry which is preliminary data.</text>
</comment>
<evidence type="ECO:0000256" key="6">
    <source>
        <dbReference type="ARBA" id="ARBA00023141"/>
    </source>
</evidence>
<evidence type="ECO:0000256" key="2">
    <source>
        <dbReference type="ARBA" id="ARBA00012962"/>
    </source>
</evidence>
<feature type="binding site" evidence="8">
    <location>
        <begin position="16"/>
        <end position="18"/>
    </location>
    <ligand>
        <name>shikimate</name>
        <dbReference type="ChEBI" id="CHEBI:36208"/>
    </ligand>
</feature>
<evidence type="ECO:0000256" key="1">
    <source>
        <dbReference type="ARBA" id="ARBA00004871"/>
    </source>
</evidence>
<dbReference type="GO" id="GO:0004764">
    <property type="term" value="F:shikimate 3-dehydrogenase (NADP+) activity"/>
    <property type="evidence" value="ECO:0007669"/>
    <property type="project" value="UniProtKB-UniRule"/>
</dbReference>
<evidence type="ECO:0000256" key="8">
    <source>
        <dbReference type="HAMAP-Rule" id="MF_00222"/>
    </source>
</evidence>
<feature type="binding site" evidence="8">
    <location>
        <position position="90"/>
    </location>
    <ligand>
        <name>shikimate</name>
        <dbReference type="ChEBI" id="CHEBI:36208"/>
    </ligand>
</feature>
<feature type="domain" description="Quinate/shikimate 5-dehydrogenase/glutamyl-tRNA reductase" evidence="9">
    <location>
        <begin position="120"/>
        <end position="190"/>
    </location>
</feature>
<dbReference type="InterPro" id="IPR041121">
    <property type="entry name" value="SDH_C"/>
</dbReference>
<keyword evidence="3 8" id="KW-0028">Amino-acid biosynthesis</keyword>
<feature type="active site" description="Proton acceptor" evidence="8">
    <location>
        <position position="69"/>
    </location>
</feature>
<feature type="binding site" evidence="8">
    <location>
        <begin position="131"/>
        <end position="135"/>
    </location>
    <ligand>
        <name>NADP(+)</name>
        <dbReference type="ChEBI" id="CHEBI:58349"/>
    </ligand>
</feature>
<dbReference type="EMBL" id="RQYC01000010">
    <property type="protein sequence ID" value="RRD89873.1"/>
    <property type="molecule type" value="Genomic_DNA"/>
</dbReference>
<keyword evidence="6 8" id="KW-0057">Aromatic amino acid biosynthesis</keyword>
<evidence type="ECO:0000256" key="3">
    <source>
        <dbReference type="ARBA" id="ARBA00022605"/>
    </source>
</evidence>
<gene>
    <name evidence="8" type="primary">aroE</name>
    <name evidence="12" type="ORF">EII21_07530</name>
</gene>
<keyword evidence="4 8" id="KW-0521">NADP</keyword>
<dbReference type="GO" id="GO:0005829">
    <property type="term" value="C:cytosol"/>
    <property type="evidence" value="ECO:0007669"/>
    <property type="project" value="TreeGrafter"/>
</dbReference>
<evidence type="ECO:0000256" key="7">
    <source>
        <dbReference type="ARBA" id="ARBA00049442"/>
    </source>
</evidence>
<dbReference type="Pfam" id="PF01488">
    <property type="entry name" value="Shikimate_DH"/>
    <property type="match status" value="1"/>
</dbReference>
<feature type="binding site" evidence="8">
    <location>
        <position position="81"/>
    </location>
    <ligand>
        <name>NADP(+)</name>
        <dbReference type="ChEBI" id="CHEBI:58349"/>
    </ligand>
</feature>
<dbReference type="SUPFAM" id="SSF53223">
    <property type="entry name" value="Aminoacid dehydrogenase-like, N-terminal domain"/>
    <property type="match status" value="1"/>
</dbReference>
<dbReference type="GO" id="GO:0019632">
    <property type="term" value="P:shikimate metabolic process"/>
    <property type="evidence" value="ECO:0007669"/>
    <property type="project" value="InterPro"/>
</dbReference>
<dbReference type="UniPathway" id="UPA00053">
    <property type="reaction ID" value="UER00087"/>
</dbReference>
<sequence>MTTPRYAVFGNPIAHSRSPQIHRLFAKQEGTYIEYRRITADIDRNSFACAIETFFGAGANGANVTVPFKEYAFDLADEHSDRAQTAGAANTLIALPNGKLRADNTDGAGLVCDLQNHCDTDLNGAKVLLLGAGGAARGVISPLLAAGARLTLANRSHDKALALAQRFDIEALPFDVLNGGFDIVINATSGSLHGNMPAVPSAVFTDCRLAYDMAYGEESTIFMDFATQNGAAATADGLGMLVCQAAESYRLWRGFSPATAEVIDALRHRRLPLPVSTPCDEAEYFHTPDCG</sequence>
<dbReference type="AlphaFoldDB" id="A0A3P2A8C5"/>
<reference evidence="12 13" key="1">
    <citation type="submission" date="2018-11" db="EMBL/GenBank/DDBJ databases">
        <title>Genomes From Bacteria Associated with the Canine Oral Cavity: a Test Case for Automated Genome-Based Taxonomic Assignment.</title>
        <authorList>
            <person name="Coil D.A."/>
            <person name="Jospin G."/>
            <person name="Darling A.E."/>
            <person name="Wallis C."/>
            <person name="Davis I.J."/>
            <person name="Harris S."/>
            <person name="Eisen J.A."/>
            <person name="Holcombe L.J."/>
            <person name="O'Flynn C."/>
        </authorList>
    </citation>
    <scope>NUCLEOTIDE SEQUENCE [LARGE SCALE GENOMIC DNA]</scope>
    <source>
        <strain evidence="12 13">COT-280</strain>
    </source>
</reference>
<evidence type="ECO:0000256" key="5">
    <source>
        <dbReference type="ARBA" id="ARBA00023002"/>
    </source>
</evidence>
<dbReference type="SUPFAM" id="SSF51735">
    <property type="entry name" value="NAD(P)-binding Rossmann-fold domains"/>
    <property type="match status" value="1"/>
</dbReference>
<feature type="binding site" evidence="8">
    <location>
        <position position="215"/>
    </location>
    <ligand>
        <name>shikimate</name>
        <dbReference type="ChEBI" id="CHEBI:36208"/>
    </ligand>
</feature>
<dbReference type="InterPro" id="IPR022893">
    <property type="entry name" value="Shikimate_DH_fam"/>
</dbReference>
<dbReference type="InterPro" id="IPR046346">
    <property type="entry name" value="Aminoacid_DH-like_N_sf"/>
</dbReference>
<feature type="binding site" evidence="8">
    <location>
        <position position="65"/>
    </location>
    <ligand>
        <name>shikimate</name>
        <dbReference type="ChEBI" id="CHEBI:36208"/>
    </ligand>
</feature>
<dbReference type="GO" id="GO:0050661">
    <property type="term" value="F:NADP binding"/>
    <property type="evidence" value="ECO:0007669"/>
    <property type="project" value="InterPro"/>
</dbReference>
<evidence type="ECO:0000259" key="11">
    <source>
        <dbReference type="Pfam" id="PF18317"/>
    </source>
</evidence>
<protein>
    <recommendedName>
        <fullName evidence="2 8">Shikimate dehydrogenase (NADP(+))</fullName>
        <shortName evidence="8">SDH</shortName>
        <ecNumber evidence="2 8">1.1.1.25</ecNumber>
    </recommendedName>
</protein>
<evidence type="ECO:0000313" key="13">
    <source>
        <dbReference type="Proteomes" id="UP000269923"/>
    </source>
</evidence>
<name>A0A3P2A8C5_9NEIS</name>
<comment type="catalytic activity">
    <reaction evidence="7 8">
        <text>shikimate + NADP(+) = 3-dehydroshikimate + NADPH + H(+)</text>
        <dbReference type="Rhea" id="RHEA:17737"/>
        <dbReference type="ChEBI" id="CHEBI:15378"/>
        <dbReference type="ChEBI" id="CHEBI:16630"/>
        <dbReference type="ChEBI" id="CHEBI:36208"/>
        <dbReference type="ChEBI" id="CHEBI:57783"/>
        <dbReference type="ChEBI" id="CHEBI:58349"/>
        <dbReference type="EC" id="1.1.1.25"/>
    </reaction>
</comment>
<feature type="binding site" evidence="8">
    <location>
        <position position="213"/>
    </location>
    <ligand>
        <name>NADP(+)</name>
        <dbReference type="ChEBI" id="CHEBI:58349"/>
    </ligand>
</feature>
<evidence type="ECO:0000259" key="10">
    <source>
        <dbReference type="Pfam" id="PF08501"/>
    </source>
</evidence>
<dbReference type="CDD" id="cd01065">
    <property type="entry name" value="NAD_bind_Shikimate_DH"/>
    <property type="match status" value="1"/>
</dbReference>
<dbReference type="FunFam" id="3.40.50.10860:FF:000006">
    <property type="entry name" value="Shikimate dehydrogenase (NADP(+))"/>
    <property type="match status" value="1"/>
</dbReference>
<feature type="binding site" evidence="8">
    <location>
        <position position="244"/>
    </location>
    <ligand>
        <name>shikimate</name>
        <dbReference type="ChEBI" id="CHEBI:36208"/>
    </ligand>
</feature>
<feature type="binding site" evidence="8">
    <location>
        <position position="237"/>
    </location>
    <ligand>
        <name>NADP(+)</name>
        <dbReference type="ChEBI" id="CHEBI:58349"/>
    </ligand>
</feature>
<dbReference type="InterPro" id="IPR006151">
    <property type="entry name" value="Shikm_DH/Glu-tRNA_Rdtase"/>
</dbReference>
<comment type="pathway">
    <text evidence="1 8">Metabolic intermediate biosynthesis; chorismate biosynthesis; chorismate from D-erythrose 4-phosphate and phosphoenolpyruvate: step 4/7.</text>
</comment>
<dbReference type="Gene3D" id="3.40.50.720">
    <property type="entry name" value="NAD(P)-binding Rossmann-like Domain"/>
    <property type="match status" value="1"/>
</dbReference>
<dbReference type="GO" id="GO:0009423">
    <property type="term" value="P:chorismate biosynthetic process"/>
    <property type="evidence" value="ECO:0007669"/>
    <property type="project" value="UniProtKB-UniRule"/>
</dbReference>
<accession>A0A3P2A8C5</accession>
<organism evidence="12 13">
    <name type="scientific">Conchiformibius steedae</name>
    <dbReference type="NCBI Taxonomy" id="153493"/>
    <lineage>
        <taxon>Bacteria</taxon>
        <taxon>Pseudomonadati</taxon>
        <taxon>Pseudomonadota</taxon>
        <taxon>Betaproteobacteria</taxon>
        <taxon>Neisseriales</taxon>
        <taxon>Neisseriaceae</taxon>
        <taxon>Conchiformibius</taxon>
    </lineage>
</organism>
<dbReference type="GO" id="GO:0008652">
    <property type="term" value="P:amino acid biosynthetic process"/>
    <property type="evidence" value="ECO:0007669"/>
    <property type="project" value="UniProtKB-KW"/>
</dbReference>
<dbReference type="Pfam" id="PF08501">
    <property type="entry name" value="Shikimate_dh_N"/>
    <property type="match status" value="1"/>
</dbReference>
<dbReference type="EC" id="1.1.1.25" evidence="2 8"/>
<dbReference type="HAMAP" id="MF_00222">
    <property type="entry name" value="Shikimate_DH_AroE"/>
    <property type="match status" value="1"/>
</dbReference>
<feature type="domain" description="SDH C-terminal" evidence="11">
    <location>
        <begin position="237"/>
        <end position="267"/>
    </location>
</feature>
<comment type="function">
    <text evidence="8">Involved in the biosynthesis of the chorismate, which leads to the biosynthesis of aromatic amino acids. Catalyzes the reversible NADPH linked reduction of 3-dehydroshikimate (DHSA) to yield shikimate (SA).</text>
</comment>
<evidence type="ECO:0000256" key="4">
    <source>
        <dbReference type="ARBA" id="ARBA00022857"/>
    </source>
</evidence>
<dbReference type="NCBIfam" id="TIGR00507">
    <property type="entry name" value="aroE"/>
    <property type="match status" value="1"/>
</dbReference>
<comment type="similarity">
    <text evidence="8">Belongs to the shikimate dehydrogenase family.</text>
</comment>
<dbReference type="Pfam" id="PF18317">
    <property type="entry name" value="SDH_C"/>
    <property type="match status" value="1"/>
</dbReference>
<dbReference type="Gene3D" id="3.40.50.10860">
    <property type="entry name" value="Leucine Dehydrogenase, chain A, domain 1"/>
    <property type="match status" value="1"/>
</dbReference>
<dbReference type="GO" id="GO:0009073">
    <property type="term" value="P:aromatic amino acid family biosynthetic process"/>
    <property type="evidence" value="ECO:0007669"/>
    <property type="project" value="UniProtKB-KW"/>
</dbReference>
<evidence type="ECO:0000259" key="9">
    <source>
        <dbReference type="Pfam" id="PF01488"/>
    </source>
</evidence>
<dbReference type="Proteomes" id="UP000269923">
    <property type="component" value="Unassembled WGS sequence"/>
</dbReference>
<dbReference type="STRING" id="1121352.GCA_000620925_00118"/>
<comment type="subunit">
    <text evidence="8">Homodimer.</text>
</comment>
<dbReference type="InterPro" id="IPR013708">
    <property type="entry name" value="Shikimate_DH-bd_N"/>
</dbReference>
<feature type="binding site" evidence="8">
    <location>
        <position position="106"/>
    </location>
    <ligand>
        <name>shikimate</name>
        <dbReference type="ChEBI" id="CHEBI:36208"/>
    </ligand>
</feature>
<dbReference type="InterPro" id="IPR011342">
    <property type="entry name" value="Shikimate_DH"/>
</dbReference>
<keyword evidence="5 8" id="KW-0560">Oxidoreductase</keyword>
<dbReference type="PANTHER" id="PTHR21089">
    <property type="entry name" value="SHIKIMATE DEHYDROGENASE"/>
    <property type="match status" value="1"/>
</dbReference>
<dbReference type="PANTHER" id="PTHR21089:SF1">
    <property type="entry name" value="BIFUNCTIONAL 3-DEHYDROQUINATE DEHYDRATASE_SHIKIMATE DEHYDROGENASE, CHLOROPLASTIC"/>
    <property type="match status" value="1"/>
</dbReference>
<dbReference type="OrthoDB" id="9776868at2"/>
<feature type="domain" description="Shikimate dehydrogenase substrate binding N-terminal" evidence="10">
    <location>
        <begin position="8"/>
        <end position="92"/>
    </location>
</feature>